<comment type="caution">
    <text evidence="1">The sequence shown here is derived from an EMBL/GenBank/DDBJ whole genome shotgun (WGS) entry which is preliminary data.</text>
</comment>
<protein>
    <submittedName>
        <fullName evidence="1">Uncharacterized protein</fullName>
    </submittedName>
</protein>
<evidence type="ECO:0000313" key="1">
    <source>
        <dbReference type="EMBL" id="STW80980.1"/>
    </source>
</evidence>
<evidence type="ECO:0000313" key="2">
    <source>
        <dbReference type="Proteomes" id="UP000254863"/>
    </source>
</evidence>
<dbReference type="AlphaFoldDB" id="A0A7H4PRF7"/>
<sequence>MAGFFAKGNVEPFGHIIVIEGNGVENRNANCAFGKGFASPPQMAVVPL</sequence>
<reference evidence="1 2" key="1">
    <citation type="submission" date="2018-06" db="EMBL/GenBank/DDBJ databases">
        <authorList>
            <consortium name="Pathogen Informatics"/>
            <person name="Doyle S."/>
        </authorList>
    </citation>
    <scope>NUCLEOTIDE SEQUENCE [LARGE SCALE GENOMIC DNA]</scope>
    <source>
        <strain evidence="1 2">NCTC11685</strain>
    </source>
</reference>
<name>A0A7H4PRF7_9ENTR</name>
<proteinExistence type="predicted"/>
<accession>A0A7H4PRF7</accession>
<gene>
    <name evidence="1" type="ORF">NCTC11685_08351</name>
</gene>
<dbReference type="Proteomes" id="UP000254863">
    <property type="component" value="Unassembled WGS sequence"/>
</dbReference>
<dbReference type="EMBL" id="UGMS01000008">
    <property type="protein sequence ID" value="STW80980.1"/>
    <property type="molecule type" value="Genomic_DNA"/>
</dbReference>
<organism evidence="1 2">
    <name type="scientific">Klebsiella michiganensis</name>
    <dbReference type="NCBI Taxonomy" id="1134687"/>
    <lineage>
        <taxon>Bacteria</taxon>
        <taxon>Pseudomonadati</taxon>
        <taxon>Pseudomonadota</taxon>
        <taxon>Gammaproteobacteria</taxon>
        <taxon>Enterobacterales</taxon>
        <taxon>Enterobacteriaceae</taxon>
        <taxon>Klebsiella/Raoultella group</taxon>
        <taxon>Klebsiella</taxon>
    </lineage>
</organism>